<protein>
    <submittedName>
        <fullName evidence="2">Uroporphyrinogen-III synthase</fullName>
    </submittedName>
</protein>
<dbReference type="InterPro" id="IPR039793">
    <property type="entry name" value="UROS/Hem4"/>
</dbReference>
<dbReference type="STRING" id="1073325.SAMN05444483_10264"/>
<dbReference type="Gene3D" id="3.40.50.10090">
    <property type="match status" value="2"/>
</dbReference>
<dbReference type="PANTHER" id="PTHR12390:SF0">
    <property type="entry name" value="UROPORPHYRINOGEN-III SYNTHASE"/>
    <property type="match status" value="1"/>
</dbReference>
<evidence type="ECO:0000313" key="3">
    <source>
        <dbReference type="Proteomes" id="UP000183945"/>
    </source>
</evidence>
<dbReference type="RefSeq" id="WP_072877006.1">
    <property type="nucleotide sequence ID" value="NZ_FQVT01000002.1"/>
</dbReference>
<dbReference type="CDD" id="cd06578">
    <property type="entry name" value="HemD"/>
    <property type="match status" value="1"/>
</dbReference>
<sequence>MKSILSTKKLSVAQKNLLLNASLSLIEYNAITTETIAFKLPKKDIKNVIFTSKNAVNALLGKIKAENCFCVGEKTAALLTENGFHVQEIADYGAHLAPILIEKYSEEEFTFFCGNKRKDDIPNGLAANGIPFEEIQVYKTSLNPTKFKQDFDAILFFSPSGVQSYVSKNSLSNSLAFCIGTTTAAEAKKYTNDIVIANRPTIENVIVQVANYFNKDE</sequence>
<dbReference type="EMBL" id="FQVT01000002">
    <property type="protein sequence ID" value="SHF69099.1"/>
    <property type="molecule type" value="Genomic_DNA"/>
</dbReference>
<name>A0A1M5DQ34_SALEC</name>
<dbReference type="InterPro" id="IPR036108">
    <property type="entry name" value="4pyrrol_syn_uPrphyn_synt_sf"/>
</dbReference>
<dbReference type="InterPro" id="IPR003754">
    <property type="entry name" value="4pyrrol_synth_uPrphyn_synth"/>
</dbReference>
<accession>A0A1M5DQ34</accession>
<feature type="domain" description="Tetrapyrrole biosynthesis uroporphyrinogen III synthase" evidence="1">
    <location>
        <begin position="30"/>
        <end position="205"/>
    </location>
</feature>
<organism evidence="2 3">
    <name type="scientific">Salegentibacter echinorum</name>
    <dbReference type="NCBI Taxonomy" id="1073325"/>
    <lineage>
        <taxon>Bacteria</taxon>
        <taxon>Pseudomonadati</taxon>
        <taxon>Bacteroidota</taxon>
        <taxon>Flavobacteriia</taxon>
        <taxon>Flavobacteriales</taxon>
        <taxon>Flavobacteriaceae</taxon>
        <taxon>Salegentibacter</taxon>
    </lineage>
</organism>
<dbReference type="AlphaFoldDB" id="A0A1M5DQ34"/>
<evidence type="ECO:0000313" key="2">
    <source>
        <dbReference type="EMBL" id="SHF69099.1"/>
    </source>
</evidence>
<dbReference type="PANTHER" id="PTHR12390">
    <property type="entry name" value="UROPORPHYRINOGEN III SYNTHASE"/>
    <property type="match status" value="1"/>
</dbReference>
<gene>
    <name evidence="2" type="ORF">SAMN05444483_10264</name>
</gene>
<evidence type="ECO:0000259" key="1">
    <source>
        <dbReference type="Pfam" id="PF02602"/>
    </source>
</evidence>
<proteinExistence type="predicted"/>
<dbReference type="SUPFAM" id="SSF69618">
    <property type="entry name" value="HemD-like"/>
    <property type="match status" value="1"/>
</dbReference>
<dbReference type="Pfam" id="PF02602">
    <property type="entry name" value="HEM4"/>
    <property type="match status" value="1"/>
</dbReference>
<keyword evidence="3" id="KW-1185">Reference proteome</keyword>
<dbReference type="Proteomes" id="UP000183945">
    <property type="component" value="Unassembled WGS sequence"/>
</dbReference>
<dbReference type="GO" id="GO:0005829">
    <property type="term" value="C:cytosol"/>
    <property type="evidence" value="ECO:0007669"/>
    <property type="project" value="TreeGrafter"/>
</dbReference>
<reference evidence="3" key="1">
    <citation type="submission" date="2016-11" db="EMBL/GenBank/DDBJ databases">
        <authorList>
            <person name="Varghese N."/>
            <person name="Submissions S."/>
        </authorList>
    </citation>
    <scope>NUCLEOTIDE SEQUENCE [LARGE SCALE GENOMIC DNA]</scope>
    <source>
        <strain evidence="3">DSM 24579</strain>
    </source>
</reference>
<dbReference type="GO" id="GO:0006780">
    <property type="term" value="P:uroporphyrinogen III biosynthetic process"/>
    <property type="evidence" value="ECO:0007669"/>
    <property type="project" value="InterPro"/>
</dbReference>
<dbReference type="GO" id="GO:0004852">
    <property type="term" value="F:uroporphyrinogen-III synthase activity"/>
    <property type="evidence" value="ECO:0007669"/>
    <property type="project" value="InterPro"/>
</dbReference>
<dbReference type="OrthoDB" id="1523900at2"/>